<dbReference type="InterPro" id="IPR000719">
    <property type="entry name" value="Prot_kinase_dom"/>
</dbReference>
<evidence type="ECO:0000256" key="4">
    <source>
        <dbReference type="ARBA" id="ARBA00022741"/>
    </source>
</evidence>
<keyword evidence="3" id="KW-0808">Transferase</keyword>
<evidence type="ECO:0000256" key="10">
    <source>
        <dbReference type="RuleBase" id="RU000304"/>
    </source>
</evidence>
<keyword evidence="2 10" id="KW-0723">Serine/threonine-protein kinase</keyword>
<dbReference type="GO" id="GO:0016301">
    <property type="term" value="F:kinase activity"/>
    <property type="evidence" value="ECO:0007669"/>
    <property type="project" value="UniProtKB-KW"/>
</dbReference>
<dbReference type="PROSITE" id="PS00108">
    <property type="entry name" value="PROTEIN_KINASE_ST"/>
    <property type="match status" value="1"/>
</dbReference>
<feature type="compositionally biased region" description="Basic and acidic residues" evidence="11">
    <location>
        <begin position="93"/>
        <end position="116"/>
    </location>
</feature>
<comment type="caution">
    <text evidence="14">The sequence shown here is derived from an EMBL/GenBank/DDBJ whole genome shotgun (WGS) entry which is preliminary data.</text>
</comment>
<keyword evidence="4 9" id="KW-0547">Nucleotide-binding</keyword>
<comment type="similarity">
    <text evidence="10">Belongs to the protein kinase superfamily.</text>
</comment>
<dbReference type="SMART" id="SM00220">
    <property type="entry name" value="S_TKc"/>
    <property type="match status" value="1"/>
</dbReference>
<evidence type="ECO:0000256" key="9">
    <source>
        <dbReference type="PROSITE-ProRule" id="PRU10141"/>
    </source>
</evidence>
<dbReference type="EC" id="2.7.11.11" evidence="1"/>
<feature type="region of interest" description="Disordered" evidence="11">
    <location>
        <begin position="1"/>
        <end position="145"/>
    </location>
</feature>
<evidence type="ECO:0000256" key="3">
    <source>
        <dbReference type="ARBA" id="ARBA00022679"/>
    </source>
</evidence>
<name>A0ABR3B400_PHYBL</name>
<evidence type="ECO:0000259" key="12">
    <source>
        <dbReference type="PROSITE" id="PS50011"/>
    </source>
</evidence>
<dbReference type="PANTHER" id="PTHR24353">
    <property type="entry name" value="CYCLIC NUCLEOTIDE-DEPENDENT PROTEIN KINASE"/>
    <property type="match status" value="1"/>
</dbReference>
<dbReference type="CDD" id="cd05580">
    <property type="entry name" value="STKc_PKA_like"/>
    <property type="match status" value="1"/>
</dbReference>
<accession>A0ABR3B400</accession>
<sequence length="472" mass="53955">MLNRIIDKAKHPHLPLHLHSKHSNGSLDEEKHVHSKTEETPPAHSSQDAPQNTVPEATTKEQVEEPQADIPPRPEIDSDTLPPNEPTVQDQSQDEHKKTQEEHEPSQEEHNLKEPVGDTLAPVDPTPPSPSLEAHQGPLLHPNEKSAGTAKHELKTLKYIDFTILKTLGTGSFGRVHLVQSKFNERFYALKVLKKSEIVRLKQVEHTRNERAVLLEISHPFIVNLWGTFQDSTYLYMVMDYVPGGELFSYLRKQKTFPDEVAKFYSAEVLLALVYLHSKNIVYRDLKPENILLDAEGNIKITDFGFAKILKDDRTWTLCGTPDYIAPEVIQSKGYGKSVDYWSLGVLIYEMLAGQPPFYDESQFRLYEKILTKEPTFPSTFTEEAKDLLKHLLTTNLTKRYGNLKGGYRDVMDHPWFASIDFEKLGQRKVKPPFVPTVKSNGDSSNFDHYDENHPRYGLDGKDQYPGLFKEF</sequence>
<dbReference type="PROSITE" id="PS50011">
    <property type="entry name" value="PROTEIN_KINASE_DOM"/>
    <property type="match status" value="1"/>
</dbReference>
<feature type="binding site" evidence="9">
    <location>
        <position position="191"/>
    </location>
    <ligand>
        <name>ATP</name>
        <dbReference type="ChEBI" id="CHEBI:30616"/>
    </ligand>
</feature>
<organism evidence="14 15">
    <name type="scientific">Phycomyces blakesleeanus</name>
    <dbReference type="NCBI Taxonomy" id="4837"/>
    <lineage>
        <taxon>Eukaryota</taxon>
        <taxon>Fungi</taxon>
        <taxon>Fungi incertae sedis</taxon>
        <taxon>Mucoromycota</taxon>
        <taxon>Mucoromycotina</taxon>
        <taxon>Mucoromycetes</taxon>
        <taxon>Mucorales</taxon>
        <taxon>Phycomycetaceae</taxon>
        <taxon>Phycomyces</taxon>
    </lineage>
</organism>
<dbReference type="PROSITE" id="PS51285">
    <property type="entry name" value="AGC_KINASE_CTER"/>
    <property type="match status" value="1"/>
</dbReference>
<dbReference type="PANTHER" id="PTHR24353:SF153">
    <property type="entry name" value="CAMP-DEPENDENT PROTEIN KINASE CATALYTIC SUBUNIT 1"/>
    <property type="match status" value="1"/>
</dbReference>
<feature type="domain" description="Protein kinase" evidence="12">
    <location>
        <begin position="162"/>
        <end position="417"/>
    </location>
</feature>
<dbReference type="InterPro" id="IPR000961">
    <property type="entry name" value="AGC-kinase_C"/>
</dbReference>
<dbReference type="Proteomes" id="UP001448207">
    <property type="component" value="Unassembled WGS sequence"/>
</dbReference>
<feature type="compositionally biased region" description="Basic residues" evidence="11">
    <location>
        <begin position="10"/>
        <end position="22"/>
    </location>
</feature>
<dbReference type="EMBL" id="JBCLYO010000004">
    <property type="protein sequence ID" value="KAL0089990.1"/>
    <property type="molecule type" value="Genomic_DNA"/>
</dbReference>
<evidence type="ECO:0000256" key="11">
    <source>
        <dbReference type="SAM" id="MobiDB-lite"/>
    </source>
</evidence>
<dbReference type="Gene3D" id="3.30.200.20">
    <property type="entry name" value="Phosphorylase Kinase, domain 1"/>
    <property type="match status" value="1"/>
</dbReference>
<dbReference type="Gene3D" id="1.10.510.10">
    <property type="entry name" value="Transferase(Phosphotransferase) domain 1"/>
    <property type="match status" value="1"/>
</dbReference>
<keyword evidence="6 9" id="KW-0067">ATP-binding</keyword>
<evidence type="ECO:0000256" key="7">
    <source>
        <dbReference type="ARBA" id="ARBA00047292"/>
    </source>
</evidence>
<gene>
    <name evidence="14" type="ORF">J3Q64DRAFT_1846902</name>
</gene>
<dbReference type="InterPro" id="IPR011009">
    <property type="entry name" value="Kinase-like_dom_sf"/>
</dbReference>
<proteinExistence type="inferred from homology"/>
<dbReference type="SMART" id="SM00133">
    <property type="entry name" value="S_TK_X"/>
    <property type="match status" value="1"/>
</dbReference>
<feature type="domain" description="AGC-kinase C-terminal" evidence="13">
    <location>
        <begin position="418"/>
        <end position="472"/>
    </location>
</feature>
<dbReference type="InterPro" id="IPR008271">
    <property type="entry name" value="Ser/Thr_kinase_AS"/>
</dbReference>
<evidence type="ECO:0000313" key="15">
    <source>
        <dbReference type="Proteomes" id="UP001448207"/>
    </source>
</evidence>
<reference evidence="14 15" key="1">
    <citation type="submission" date="2024-04" db="EMBL/GenBank/DDBJ databases">
        <title>Symmetric and asymmetric DNA N6-adenine methylation regulates different biological responses in Mucorales.</title>
        <authorList>
            <consortium name="Lawrence Berkeley National Laboratory"/>
            <person name="Lax C."/>
            <person name="Mondo S.J."/>
            <person name="Osorio-Concepcion M."/>
            <person name="Muszewska A."/>
            <person name="Corrochano-Luque M."/>
            <person name="Gutierrez G."/>
            <person name="Riley R."/>
            <person name="Lipzen A."/>
            <person name="Guo J."/>
            <person name="Hundley H."/>
            <person name="Amirebrahimi M."/>
            <person name="Ng V."/>
            <person name="Lorenzo-Gutierrez D."/>
            <person name="Binder U."/>
            <person name="Yang J."/>
            <person name="Song Y."/>
            <person name="Canovas D."/>
            <person name="Navarro E."/>
            <person name="Freitag M."/>
            <person name="Gabaldon T."/>
            <person name="Grigoriev I.V."/>
            <person name="Corrochano L.M."/>
            <person name="Nicolas F.E."/>
            <person name="Garre V."/>
        </authorList>
    </citation>
    <scope>NUCLEOTIDE SEQUENCE [LARGE SCALE GENOMIC DNA]</scope>
    <source>
        <strain evidence="14 15">L51</strain>
    </source>
</reference>
<dbReference type="InterPro" id="IPR017441">
    <property type="entry name" value="Protein_kinase_ATP_BS"/>
</dbReference>
<dbReference type="PROSITE" id="PS00107">
    <property type="entry name" value="PROTEIN_KINASE_ATP"/>
    <property type="match status" value="1"/>
</dbReference>
<evidence type="ECO:0000256" key="8">
    <source>
        <dbReference type="ARBA" id="ARBA00047454"/>
    </source>
</evidence>
<dbReference type="SUPFAM" id="SSF56112">
    <property type="entry name" value="Protein kinase-like (PK-like)"/>
    <property type="match status" value="1"/>
</dbReference>
<feature type="compositionally biased region" description="Polar residues" evidence="11">
    <location>
        <begin position="43"/>
        <end position="56"/>
    </location>
</feature>
<keyword evidence="15" id="KW-1185">Reference proteome</keyword>
<keyword evidence="5 14" id="KW-0418">Kinase</keyword>
<evidence type="ECO:0000256" key="6">
    <source>
        <dbReference type="ARBA" id="ARBA00022840"/>
    </source>
</evidence>
<dbReference type="Pfam" id="PF00069">
    <property type="entry name" value="Pkinase"/>
    <property type="match status" value="1"/>
</dbReference>
<evidence type="ECO:0000256" key="2">
    <source>
        <dbReference type="ARBA" id="ARBA00022527"/>
    </source>
</evidence>
<evidence type="ECO:0000259" key="13">
    <source>
        <dbReference type="PROSITE" id="PS51285"/>
    </source>
</evidence>
<evidence type="ECO:0000256" key="5">
    <source>
        <dbReference type="ARBA" id="ARBA00022777"/>
    </source>
</evidence>
<evidence type="ECO:0000256" key="1">
    <source>
        <dbReference type="ARBA" id="ARBA00012444"/>
    </source>
</evidence>
<comment type="catalytic activity">
    <reaction evidence="8">
        <text>L-seryl-[protein] + ATP = O-phospho-L-seryl-[protein] + ADP + H(+)</text>
        <dbReference type="Rhea" id="RHEA:17989"/>
        <dbReference type="Rhea" id="RHEA-COMP:9863"/>
        <dbReference type="Rhea" id="RHEA-COMP:11604"/>
        <dbReference type="ChEBI" id="CHEBI:15378"/>
        <dbReference type="ChEBI" id="CHEBI:29999"/>
        <dbReference type="ChEBI" id="CHEBI:30616"/>
        <dbReference type="ChEBI" id="CHEBI:83421"/>
        <dbReference type="ChEBI" id="CHEBI:456216"/>
        <dbReference type="EC" id="2.7.11.11"/>
    </reaction>
</comment>
<evidence type="ECO:0000313" key="14">
    <source>
        <dbReference type="EMBL" id="KAL0089990.1"/>
    </source>
</evidence>
<feature type="compositionally biased region" description="Basic and acidic residues" evidence="11">
    <location>
        <begin position="28"/>
        <end position="41"/>
    </location>
</feature>
<protein>
    <recommendedName>
        <fullName evidence="1">cAMP-dependent protein kinase</fullName>
        <ecNumber evidence="1">2.7.11.11</ecNumber>
    </recommendedName>
</protein>
<comment type="catalytic activity">
    <reaction evidence="7">
        <text>L-threonyl-[protein] + ATP = O-phospho-L-threonyl-[protein] + ADP + H(+)</text>
        <dbReference type="Rhea" id="RHEA:46608"/>
        <dbReference type="Rhea" id="RHEA-COMP:11060"/>
        <dbReference type="Rhea" id="RHEA-COMP:11605"/>
        <dbReference type="ChEBI" id="CHEBI:15378"/>
        <dbReference type="ChEBI" id="CHEBI:30013"/>
        <dbReference type="ChEBI" id="CHEBI:30616"/>
        <dbReference type="ChEBI" id="CHEBI:61977"/>
        <dbReference type="ChEBI" id="CHEBI:456216"/>
        <dbReference type="EC" id="2.7.11.11"/>
    </reaction>
</comment>